<reference evidence="11" key="1">
    <citation type="journal article" date="2019" name="Curr. Biol.">
        <title>Genome Sequence of Striga asiatica Provides Insight into the Evolution of Plant Parasitism.</title>
        <authorList>
            <person name="Yoshida S."/>
            <person name="Kim S."/>
            <person name="Wafula E.K."/>
            <person name="Tanskanen J."/>
            <person name="Kim Y.M."/>
            <person name="Honaas L."/>
            <person name="Yang Z."/>
            <person name="Spallek T."/>
            <person name="Conn C.E."/>
            <person name="Ichihashi Y."/>
            <person name="Cheong K."/>
            <person name="Cui S."/>
            <person name="Der J.P."/>
            <person name="Gundlach H."/>
            <person name="Jiao Y."/>
            <person name="Hori C."/>
            <person name="Ishida J.K."/>
            <person name="Kasahara H."/>
            <person name="Kiba T."/>
            <person name="Kim M.S."/>
            <person name="Koo N."/>
            <person name="Laohavisit A."/>
            <person name="Lee Y.H."/>
            <person name="Lumba S."/>
            <person name="McCourt P."/>
            <person name="Mortimer J.C."/>
            <person name="Mutuku J.M."/>
            <person name="Nomura T."/>
            <person name="Sasaki-Sekimoto Y."/>
            <person name="Seto Y."/>
            <person name="Wang Y."/>
            <person name="Wakatake T."/>
            <person name="Sakakibara H."/>
            <person name="Demura T."/>
            <person name="Yamaguchi S."/>
            <person name="Yoneyama K."/>
            <person name="Manabe R.I."/>
            <person name="Nelson D.C."/>
            <person name="Schulman A.H."/>
            <person name="Timko M.P."/>
            <person name="dePamphilis C.W."/>
            <person name="Choi D."/>
            <person name="Shirasu K."/>
        </authorList>
    </citation>
    <scope>NUCLEOTIDE SEQUENCE [LARGE SCALE GENOMIC DNA]</scope>
    <source>
        <strain evidence="11">cv. UVA1</strain>
    </source>
</reference>
<protein>
    <recommendedName>
        <fullName evidence="4">Trafficking protein particle complex subunit 11</fullName>
    </recommendedName>
</protein>
<dbReference type="EMBL" id="BKCP01009403">
    <property type="protein sequence ID" value="GER50720.1"/>
    <property type="molecule type" value="Genomic_DNA"/>
</dbReference>
<dbReference type="AlphaFoldDB" id="A0A5A7QZ66"/>
<name>A0A5A7QZ66_STRAF</name>
<dbReference type="OrthoDB" id="6278596at2759"/>
<evidence type="ECO:0000256" key="7">
    <source>
        <dbReference type="ARBA" id="ARBA00023034"/>
    </source>
</evidence>
<keyword evidence="11" id="KW-1185">Reference proteome</keyword>
<dbReference type="PANTHER" id="PTHR14374">
    <property type="entry name" value="FOIE GRAS"/>
    <property type="match status" value="1"/>
</dbReference>
<feature type="domain" description="Trafficking protein particle complex subunit 11 C-terminal" evidence="9">
    <location>
        <begin position="1140"/>
        <end position="1197"/>
    </location>
</feature>
<evidence type="ECO:0000256" key="1">
    <source>
        <dbReference type="ARBA" id="ARBA00001995"/>
    </source>
</evidence>
<evidence type="ECO:0000259" key="9">
    <source>
        <dbReference type="Pfam" id="PF12742"/>
    </source>
</evidence>
<keyword evidence="6" id="KW-0931">ER-Golgi transport</keyword>
<comment type="similarity">
    <text evidence="3">Belongs to the TRAPPC11 family.</text>
</comment>
<evidence type="ECO:0000256" key="6">
    <source>
        <dbReference type="ARBA" id="ARBA00022892"/>
    </source>
</evidence>
<dbReference type="Pfam" id="PF11817">
    <property type="entry name" value="Foie-gras_1"/>
    <property type="match status" value="1"/>
</dbReference>
<accession>A0A5A7QZ66</accession>
<evidence type="ECO:0000259" key="8">
    <source>
        <dbReference type="Pfam" id="PF11817"/>
    </source>
</evidence>
<dbReference type="Pfam" id="PF12742">
    <property type="entry name" value="Gryzun-like"/>
    <property type="match status" value="1"/>
</dbReference>
<dbReference type="Proteomes" id="UP000325081">
    <property type="component" value="Unassembled WGS sequence"/>
</dbReference>
<gene>
    <name evidence="10" type="ORF">STAS_28039</name>
</gene>
<feature type="domain" description="Trafficking protein particle complex subunit 11" evidence="8">
    <location>
        <begin position="328"/>
        <end position="596"/>
    </location>
</feature>
<evidence type="ECO:0000256" key="2">
    <source>
        <dbReference type="ARBA" id="ARBA00004222"/>
    </source>
</evidence>
<evidence type="ECO:0000256" key="4">
    <source>
        <dbReference type="ARBA" id="ARBA00021520"/>
    </source>
</evidence>
<dbReference type="PANTHER" id="PTHR14374:SF0">
    <property type="entry name" value="TRAFFICKING PROTEIN PARTICLE COMPLEX SUBUNIT 11"/>
    <property type="match status" value="1"/>
</dbReference>
<keyword evidence="7" id="KW-0333">Golgi apparatus</keyword>
<evidence type="ECO:0000256" key="3">
    <source>
        <dbReference type="ARBA" id="ARBA00007051"/>
    </source>
</evidence>
<dbReference type="GO" id="GO:0016192">
    <property type="term" value="P:vesicle-mediated transport"/>
    <property type="evidence" value="ECO:0007669"/>
    <property type="project" value="UniProtKB-KW"/>
</dbReference>
<keyword evidence="5" id="KW-0813">Transport</keyword>
<organism evidence="10 11">
    <name type="scientific">Striga asiatica</name>
    <name type="common">Asiatic witchweed</name>
    <name type="synonym">Buchnera asiatica</name>
    <dbReference type="NCBI Taxonomy" id="4170"/>
    <lineage>
        <taxon>Eukaryota</taxon>
        <taxon>Viridiplantae</taxon>
        <taxon>Streptophyta</taxon>
        <taxon>Embryophyta</taxon>
        <taxon>Tracheophyta</taxon>
        <taxon>Spermatophyta</taxon>
        <taxon>Magnoliopsida</taxon>
        <taxon>eudicotyledons</taxon>
        <taxon>Gunneridae</taxon>
        <taxon>Pentapetalae</taxon>
        <taxon>asterids</taxon>
        <taxon>lamiids</taxon>
        <taxon>Lamiales</taxon>
        <taxon>Orobanchaceae</taxon>
        <taxon>Buchnereae</taxon>
        <taxon>Striga</taxon>
    </lineage>
</organism>
<proteinExistence type="inferred from homology"/>
<comment type="caution">
    <text evidence="10">The sequence shown here is derived from an EMBL/GenBank/DDBJ whole genome shotgun (WGS) entry which is preliminary data.</text>
</comment>
<comment type="subcellular location">
    <subcellularLocation>
        <location evidence="2">Golgi apparatus</location>
        <location evidence="2">cis-Golgi network</location>
    </subcellularLocation>
</comment>
<dbReference type="GO" id="GO:0005794">
    <property type="term" value="C:Golgi apparatus"/>
    <property type="evidence" value="ECO:0007669"/>
    <property type="project" value="UniProtKB-SubCell"/>
</dbReference>
<dbReference type="InterPro" id="IPR021773">
    <property type="entry name" value="TPC11"/>
</dbReference>
<sequence length="1229" mass="137557">MPYDLATVNLLKAIASFGQRLLSSFSGIALTDQLQSSSPNPPQVKLNSIQHQMDEYPEELRTPPVALSCVVGCPEVHGLIAAHLHSQQPPMNTIALPDFAKISVIPTRKPPRDISEPIGGVIKRDWLSKHRTRIPAVVAALFSSSDISGDPAQWLQVCNDLENLKVTIRGRNIRLVVVVVCEAGHKDDISEDRMIALRKRAEVDSKNLIVFVPDDPLELNQSLSRHVTIIMLLSEFLVRPFYQLSLKLWTAFADLANTYYRDEGRKLKMRLEKKSFSSLELNVRYCFKVAVYAEFQRDWSEALKMYEDAYHALRELVGTSTRMPPIQRLVEIKTIAEQLHFKMSTLLLHGGKVAEAIVGFRQHTANYRRLEGAPEVIFLHWEWLSRQYLVFAQLLETSSASGMTFPSMASVPSDKPTEWEFQPAYYYQQLAASYLKKKNICLEFSLSMSEDIPADGSAESVVASVYHGQFARLLERENTYIMLPMTDKEYVHYTLVEGKRFQDSFEIIAILKRSYEAYSNLKAERAAAYCGLEMAREYFSVSDFGNAKKLFDHVASLYRREGWLLSLWEVLGYLRECSRGIGSVKDFIEYSLEMAALPDVTNAGPATLSQRIKIHEETFEVARGESELTLKENSSLKVSSDYPLYLEIDLVSPLRLALLASVAFHQPSVKPGAMSLVTISLRTQLPMNIEIDQLEVQFNQSECNFIIGNYQKPNIAGILNVQPGRRVETAPTLILTTNKWLRLTYEIKSDQSGKLECIYVIARIGAHFTICCRAESPASMNEIPLWKFENLLETTPTIDLGLAFSGQKAIQVEEPNPQVDLILSSSGPALVGESFSIPVTVASKGHAVHSGELKINLVDTRGGGLLSPRDEPYLTDDLHVELIDVTCSVPEKNLESPTPNNIQKIQPSFGLISIPSLDVGNSWSCKLKIKWNRPKPVMLYVSLGYCPQNSEPSVQKVYVHKSLQIEGKTALAISHRYMLPFRQDPLLLSRIKSVPEPDRLPSLPLNERTMLVISFKNCSEVPLRLLSVSIEGDETDSSCCVRPQHEEFEEPIVHVPGEEFKKVFAVFPNANSGSKLKTGTVSLKWQRFPTRVEDDEFRSQVTKQRLPDLKIELPPIVVSLECPPHAVTGSPFVCSVRINNHTELLQEVKCSISDSQSFVLSGPHSDTIYVLPGSANAVSYMLVPLGSGSLQLPRVTVTSVRYSAGLQPSFTSSVIFVYPSKPRLGACGE</sequence>
<comment type="function">
    <text evidence="1">Involved in endoplasmic reticulum to Golgi apparatus trafficking at a very early stage.</text>
</comment>
<dbReference type="InterPro" id="IPR025876">
    <property type="entry name" value="TRAPPC11_C"/>
</dbReference>
<evidence type="ECO:0000313" key="11">
    <source>
        <dbReference type="Proteomes" id="UP000325081"/>
    </source>
</evidence>
<evidence type="ECO:0000313" key="10">
    <source>
        <dbReference type="EMBL" id="GER50720.1"/>
    </source>
</evidence>
<evidence type="ECO:0000256" key="5">
    <source>
        <dbReference type="ARBA" id="ARBA00022448"/>
    </source>
</evidence>